<accession>A0AAD9VLY4</accession>
<comment type="caution">
    <text evidence="8">The sequence shown here is derived from an EMBL/GenBank/DDBJ whole genome shotgun (WGS) entry which is preliminary data.</text>
</comment>
<evidence type="ECO:0000256" key="3">
    <source>
        <dbReference type="ARBA" id="ARBA00022980"/>
    </source>
</evidence>
<dbReference type="PANTHER" id="PTHR15925:SF2">
    <property type="entry name" value="SMALL RIBOSOMAL SUBUNIT PROTEIN MS23"/>
    <property type="match status" value="1"/>
</dbReference>
<evidence type="ECO:0000256" key="6">
    <source>
        <dbReference type="ARBA" id="ARBA00035137"/>
    </source>
</evidence>
<dbReference type="CDD" id="cd23701">
    <property type="entry name" value="At1g26750"/>
    <property type="match status" value="1"/>
</dbReference>
<keyword evidence="5" id="KW-0687">Ribonucleoprotein</keyword>
<comment type="similarity">
    <text evidence="2">Belongs to the mitochondrion-specific ribosomal protein mS23 family.</text>
</comment>
<dbReference type="GO" id="GO:0005739">
    <property type="term" value="C:mitochondrion"/>
    <property type="evidence" value="ECO:0007669"/>
    <property type="project" value="InterPro"/>
</dbReference>
<evidence type="ECO:0000256" key="2">
    <source>
        <dbReference type="ARBA" id="ARBA00009864"/>
    </source>
</evidence>
<sequence length="131" mass="15559">MAQARLEKFGTIYTRVSSLLRAGAMNDADKPLWYVVYEAFPPKYEPRYDRVVPKIQIKGIYYEEDIIRARFHKDCTKLGVTDLLKHKNYQSQTQKFLDEYNDLRKVNLSKDVAYEQTLEKYTTKSQHIKQD</sequence>
<dbReference type="InterPro" id="IPR059242">
    <property type="entry name" value="mS23_dom"/>
</dbReference>
<evidence type="ECO:0000313" key="8">
    <source>
        <dbReference type="EMBL" id="KAK2578567.1"/>
    </source>
</evidence>
<name>A0AAD9VLY4_9HYME</name>
<dbReference type="InterPro" id="IPR019520">
    <property type="entry name" value="Ribosomal_mS23_met"/>
</dbReference>
<dbReference type="PANTHER" id="PTHR15925">
    <property type="entry name" value="MITOCHONDRIAL RIBOSOMAL PROTEIN S23"/>
    <property type="match status" value="1"/>
</dbReference>
<feature type="domain" description="Small ribosomal subunit protein mS23 conserved" evidence="7">
    <location>
        <begin position="2"/>
        <end position="124"/>
    </location>
</feature>
<dbReference type="GO" id="GO:0006412">
    <property type="term" value="P:translation"/>
    <property type="evidence" value="ECO:0007669"/>
    <property type="project" value="InterPro"/>
</dbReference>
<evidence type="ECO:0000313" key="9">
    <source>
        <dbReference type="Proteomes" id="UP001258017"/>
    </source>
</evidence>
<dbReference type="EMBL" id="JAIFRP010000231">
    <property type="protein sequence ID" value="KAK2578567.1"/>
    <property type="molecule type" value="Genomic_DNA"/>
</dbReference>
<reference evidence="8" key="2">
    <citation type="journal article" date="2023" name="Commun. Biol.">
        <title>Intrasexual cuticular hydrocarbon dimorphism in a wasp sheds light on hydrocarbon biosynthesis genes in Hymenoptera.</title>
        <authorList>
            <person name="Moris V.C."/>
            <person name="Podsiadlowski L."/>
            <person name="Martin S."/>
            <person name="Oeyen J.P."/>
            <person name="Donath A."/>
            <person name="Petersen M."/>
            <person name="Wilbrandt J."/>
            <person name="Misof B."/>
            <person name="Liedtke D."/>
            <person name="Thamm M."/>
            <person name="Scheiner R."/>
            <person name="Schmitt T."/>
            <person name="Niehuis O."/>
        </authorList>
    </citation>
    <scope>NUCLEOTIDE SEQUENCE</scope>
    <source>
        <strain evidence="8">GBR_01_08_01A</strain>
    </source>
</reference>
<evidence type="ECO:0000256" key="4">
    <source>
        <dbReference type="ARBA" id="ARBA00023128"/>
    </source>
</evidence>
<dbReference type="GO" id="GO:0003735">
    <property type="term" value="F:structural constituent of ribosome"/>
    <property type="evidence" value="ECO:0007669"/>
    <property type="project" value="InterPro"/>
</dbReference>
<comment type="subcellular location">
    <subcellularLocation>
        <location evidence="1">Mitochondrion</location>
    </subcellularLocation>
</comment>
<reference evidence="8" key="1">
    <citation type="submission" date="2021-08" db="EMBL/GenBank/DDBJ databases">
        <authorList>
            <person name="Misof B."/>
            <person name="Oliver O."/>
            <person name="Podsiadlowski L."/>
            <person name="Donath A."/>
            <person name="Peters R."/>
            <person name="Mayer C."/>
            <person name="Rust J."/>
            <person name="Gunkel S."/>
            <person name="Lesny P."/>
            <person name="Martin S."/>
            <person name="Oeyen J.P."/>
            <person name="Petersen M."/>
            <person name="Panagiotis P."/>
            <person name="Wilbrandt J."/>
            <person name="Tanja T."/>
        </authorList>
    </citation>
    <scope>NUCLEOTIDE SEQUENCE</scope>
    <source>
        <strain evidence="8">GBR_01_08_01A</strain>
        <tissue evidence="8">Thorax + abdomen</tissue>
    </source>
</reference>
<evidence type="ECO:0000259" key="7">
    <source>
        <dbReference type="Pfam" id="PF10484"/>
    </source>
</evidence>
<dbReference type="AlphaFoldDB" id="A0AAD9VLY4"/>
<organism evidence="8 9">
    <name type="scientific">Odynerus spinipes</name>
    <dbReference type="NCBI Taxonomy" id="1348599"/>
    <lineage>
        <taxon>Eukaryota</taxon>
        <taxon>Metazoa</taxon>
        <taxon>Ecdysozoa</taxon>
        <taxon>Arthropoda</taxon>
        <taxon>Hexapoda</taxon>
        <taxon>Insecta</taxon>
        <taxon>Pterygota</taxon>
        <taxon>Neoptera</taxon>
        <taxon>Endopterygota</taxon>
        <taxon>Hymenoptera</taxon>
        <taxon>Apocrita</taxon>
        <taxon>Aculeata</taxon>
        <taxon>Vespoidea</taxon>
        <taxon>Vespidae</taxon>
        <taxon>Eumeninae</taxon>
        <taxon>Odynerus</taxon>
    </lineage>
</organism>
<dbReference type="Proteomes" id="UP001258017">
    <property type="component" value="Unassembled WGS sequence"/>
</dbReference>
<proteinExistence type="inferred from homology"/>
<dbReference type="Pfam" id="PF10484">
    <property type="entry name" value="MRP-S23"/>
    <property type="match status" value="1"/>
</dbReference>
<keyword evidence="9" id="KW-1185">Reference proteome</keyword>
<keyword evidence="4" id="KW-0496">Mitochondrion</keyword>
<dbReference type="GO" id="GO:0005840">
    <property type="term" value="C:ribosome"/>
    <property type="evidence" value="ECO:0007669"/>
    <property type="project" value="InterPro"/>
</dbReference>
<gene>
    <name evidence="8" type="ORF">KPH14_012213</name>
</gene>
<evidence type="ECO:0000256" key="5">
    <source>
        <dbReference type="ARBA" id="ARBA00023274"/>
    </source>
</evidence>
<keyword evidence="3" id="KW-0689">Ribosomal protein</keyword>
<protein>
    <recommendedName>
        <fullName evidence="6">Small ribosomal subunit protein mS23</fullName>
    </recommendedName>
</protein>
<dbReference type="InterPro" id="IPR023611">
    <property type="entry name" value="mS23_dom_met"/>
</dbReference>
<evidence type="ECO:0000256" key="1">
    <source>
        <dbReference type="ARBA" id="ARBA00004173"/>
    </source>
</evidence>